<evidence type="ECO:0000259" key="9">
    <source>
        <dbReference type="Pfam" id="PF04535"/>
    </source>
</evidence>
<keyword evidence="5 8" id="KW-0812">Transmembrane</keyword>
<evidence type="ECO:0000313" key="12">
    <source>
        <dbReference type="Proteomes" id="UP000012960"/>
    </source>
</evidence>
<evidence type="ECO:0000256" key="4">
    <source>
        <dbReference type="ARBA" id="ARBA00022475"/>
    </source>
</evidence>
<dbReference type="InParanoid" id="A0A804KQU8"/>
<gene>
    <name evidence="10" type="ORF">GSMUA_250120.1</name>
</gene>
<dbReference type="PANTHER" id="PTHR36488:SF8">
    <property type="entry name" value="CASP-LIKE PROTEIN 1U1"/>
    <property type="match status" value="1"/>
</dbReference>
<comment type="subcellular location">
    <subcellularLocation>
        <location evidence="1 8">Cell membrane</location>
        <topology evidence="1 8">Multi-pass membrane protein</topology>
    </subcellularLocation>
</comment>
<evidence type="ECO:0000256" key="2">
    <source>
        <dbReference type="ARBA" id="ARBA00007651"/>
    </source>
</evidence>
<keyword evidence="12" id="KW-1185">Reference proteome</keyword>
<keyword evidence="6 8" id="KW-1133">Transmembrane helix</keyword>
<evidence type="ECO:0000313" key="10">
    <source>
        <dbReference type="EMBL" id="CAG1837043.1"/>
    </source>
</evidence>
<comment type="similarity">
    <text evidence="2 8">Belongs to the Casparian strip membrane proteins (CASP) family.</text>
</comment>
<feature type="transmembrane region" description="Helical" evidence="8">
    <location>
        <begin position="60"/>
        <end position="85"/>
    </location>
</feature>
<dbReference type="InterPro" id="IPR044173">
    <property type="entry name" value="CASPL"/>
</dbReference>
<dbReference type="InterPro" id="IPR006459">
    <property type="entry name" value="CASP/CASPL"/>
</dbReference>
<evidence type="ECO:0000313" key="11">
    <source>
        <dbReference type="EnsemblPlants" id="Ma09_p31480.1"/>
    </source>
</evidence>
<dbReference type="Pfam" id="PF04535">
    <property type="entry name" value="CASP_dom"/>
    <property type="match status" value="1"/>
</dbReference>
<dbReference type="EnsemblPlants" id="Ma09_t31480.1">
    <property type="protein sequence ID" value="Ma09_p31480.1"/>
    <property type="gene ID" value="Ma09_g31480"/>
</dbReference>
<keyword evidence="4 8" id="KW-1003">Cell membrane</keyword>
<evidence type="ECO:0000256" key="8">
    <source>
        <dbReference type="RuleBase" id="RU361233"/>
    </source>
</evidence>
<evidence type="ECO:0000256" key="5">
    <source>
        <dbReference type="ARBA" id="ARBA00022692"/>
    </source>
</evidence>
<proteinExistence type="inferred from homology"/>
<dbReference type="Proteomes" id="UP000012960">
    <property type="component" value="Unplaced"/>
</dbReference>
<comment type="subunit">
    <text evidence="3 8">Homodimer and heterodimers.</text>
</comment>
<feature type="transmembrane region" description="Helical" evidence="8">
    <location>
        <begin position="193"/>
        <end position="216"/>
    </location>
</feature>
<sequence length="221" mass="22910">MESQNNGPGFGGMHGTSGGEAHDIIHAAASPPAMQSPPAYNVGVPAPVSWMRLLSYILRISAIVLTLVATIVMGTARGTVTVLFVNPLTGFLSTVAGSTKSTNSAAFVYFIVANTLVSFYSVVSLALLIASKAGKSIMLLPFSIGDLVMVALLFSGNGAATAISVVLEHGQQRLARWSEICHAVGGFCARVNAAIVLSMVASLAYVLLVVLGLLGLRKSNY</sequence>
<feature type="transmembrane region" description="Helical" evidence="8">
    <location>
        <begin position="142"/>
        <end position="167"/>
    </location>
</feature>
<evidence type="ECO:0000256" key="3">
    <source>
        <dbReference type="ARBA" id="ARBA00011489"/>
    </source>
</evidence>
<keyword evidence="7 8" id="KW-0472">Membrane</keyword>
<reference evidence="10" key="1">
    <citation type="submission" date="2021-03" db="EMBL/GenBank/DDBJ databases">
        <authorList>
            <consortium name="Genoscope - CEA"/>
            <person name="William W."/>
        </authorList>
    </citation>
    <scope>NUCLEOTIDE SEQUENCE</scope>
    <source>
        <strain evidence="10">Doubled-haploid Pahang</strain>
    </source>
</reference>
<feature type="domain" description="Casparian strip membrane protein" evidence="9">
    <location>
        <begin position="52"/>
        <end position="203"/>
    </location>
</feature>
<evidence type="ECO:0000256" key="1">
    <source>
        <dbReference type="ARBA" id="ARBA00004651"/>
    </source>
</evidence>
<evidence type="ECO:0000256" key="6">
    <source>
        <dbReference type="ARBA" id="ARBA00022989"/>
    </source>
</evidence>
<dbReference type="AlphaFoldDB" id="A0A804KQU8"/>
<dbReference type="Gramene" id="Ma09_t31480.1">
    <property type="protein sequence ID" value="Ma09_p31480.1"/>
    <property type="gene ID" value="Ma09_g31480"/>
</dbReference>
<protein>
    <recommendedName>
        <fullName evidence="8">CASP-like protein</fullName>
    </recommendedName>
</protein>
<dbReference type="GO" id="GO:0005886">
    <property type="term" value="C:plasma membrane"/>
    <property type="evidence" value="ECO:0007669"/>
    <property type="project" value="UniProtKB-SubCell"/>
</dbReference>
<feature type="transmembrane region" description="Helical" evidence="8">
    <location>
        <begin position="105"/>
        <end position="130"/>
    </location>
</feature>
<name>A0A804KQU8_MUSAM</name>
<accession>A0A804KQU8</accession>
<dbReference type="OMA" id="RWSEICH"/>
<evidence type="ECO:0000256" key="7">
    <source>
        <dbReference type="ARBA" id="ARBA00023136"/>
    </source>
</evidence>
<dbReference type="NCBIfam" id="TIGR01569">
    <property type="entry name" value="A_tha_TIGR01569"/>
    <property type="match status" value="1"/>
</dbReference>
<reference evidence="11" key="2">
    <citation type="submission" date="2021-05" db="UniProtKB">
        <authorList>
            <consortium name="EnsemblPlants"/>
        </authorList>
    </citation>
    <scope>IDENTIFICATION</scope>
    <source>
        <strain evidence="11">subsp. malaccensis</strain>
    </source>
</reference>
<dbReference type="EMBL" id="HG996474">
    <property type="protein sequence ID" value="CAG1837043.1"/>
    <property type="molecule type" value="Genomic_DNA"/>
</dbReference>
<organism evidence="11 12">
    <name type="scientific">Musa acuminata subsp. malaccensis</name>
    <name type="common">Wild banana</name>
    <name type="synonym">Musa malaccensis</name>
    <dbReference type="NCBI Taxonomy" id="214687"/>
    <lineage>
        <taxon>Eukaryota</taxon>
        <taxon>Viridiplantae</taxon>
        <taxon>Streptophyta</taxon>
        <taxon>Embryophyta</taxon>
        <taxon>Tracheophyta</taxon>
        <taxon>Spermatophyta</taxon>
        <taxon>Magnoliopsida</taxon>
        <taxon>Liliopsida</taxon>
        <taxon>Zingiberales</taxon>
        <taxon>Musaceae</taxon>
        <taxon>Musa</taxon>
    </lineage>
</organism>
<dbReference type="OrthoDB" id="772477at2759"/>
<dbReference type="InterPro" id="IPR006702">
    <property type="entry name" value="CASP_dom"/>
</dbReference>
<dbReference type="PANTHER" id="PTHR36488">
    <property type="entry name" value="CASP-LIKE PROTEIN 1U1"/>
    <property type="match status" value="1"/>
</dbReference>